<evidence type="ECO:0000256" key="2">
    <source>
        <dbReference type="ARBA" id="ARBA00007331"/>
    </source>
</evidence>
<dbReference type="SUPFAM" id="SSF89550">
    <property type="entry name" value="PHP domain-like"/>
    <property type="match status" value="1"/>
</dbReference>
<evidence type="ECO:0000313" key="5">
    <source>
        <dbReference type="Proteomes" id="UP000728185"/>
    </source>
</evidence>
<dbReference type="GO" id="GO:0003723">
    <property type="term" value="F:RNA binding"/>
    <property type="evidence" value="ECO:0007669"/>
    <property type="project" value="TreeGrafter"/>
</dbReference>
<proteinExistence type="inferred from homology"/>
<comment type="similarity">
    <text evidence="2">Belongs to the eukaryotic/archaeal RNase P protein component 3 family.</text>
</comment>
<protein>
    <submittedName>
        <fullName evidence="4">Ribonuclease P/MRP protein subunit RPP1</fullName>
    </submittedName>
</protein>
<evidence type="ECO:0000256" key="1">
    <source>
        <dbReference type="ARBA" id="ARBA00004123"/>
    </source>
</evidence>
<dbReference type="Gene3D" id="3.20.20.140">
    <property type="entry name" value="Metal-dependent hydrolases"/>
    <property type="match status" value="1"/>
</dbReference>
<dbReference type="PANTHER" id="PTHR13031">
    <property type="entry name" value="RIBONUCLEASE P SUBUNIT P30"/>
    <property type="match status" value="1"/>
</dbReference>
<dbReference type="InterPro" id="IPR002738">
    <property type="entry name" value="RNase_P_p30"/>
</dbReference>
<sequence length="315" mass="35041">MENRVYDLGVPVSSFNSQLLARILDSGYQCVAVNHSVNIDDFNFTLKSDDAVMRKKTKEERQNMRSSLVSQLQPKTMDELNKCFDESHAFRATIQPPAVVFTPMVFRRITLYCENPSLAGLFFRDFGEMLNAYDVVSLTPLTPDALSYATEQTLPIDMITIDYTKTSDLRLTSKQCSTLLSHGLHLELQLSPILRHGQAGTSACSNFAHFITNLLTVTRSSFKKALVFSSGATSGWEVRRPLALASILACLGVHPEQIVHHAFTRGPCAVVTHGLWRSRTAHGASTILRLLSMPNVVSIREVNESNEVPAKKQKL</sequence>
<comment type="caution">
    <text evidence="4">The sequence shown here is derived from an EMBL/GenBank/DDBJ whole genome shotgun (WGS) entry which is preliminary data.</text>
</comment>
<evidence type="ECO:0000256" key="3">
    <source>
        <dbReference type="ARBA" id="ARBA00022694"/>
    </source>
</evidence>
<name>A0A8E0RQC5_9TREM</name>
<dbReference type="OrthoDB" id="17948at2759"/>
<dbReference type="GO" id="GO:0005634">
    <property type="term" value="C:nucleus"/>
    <property type="evidence" value="ECO:0007669"/>
    <property type="project" value="UniProtKB-SubCell"/>
</dbReference>
<reference evidence="4" key="1">
    <citation type="submission" date="2019-05" db="EMBL/GenBank/DDBJ databases">
        <title>Annotation for the trematode Fasciolopsis buski.</title>
        <authorList>
            <person name="Choi Y.-J."/>
        </authorList>
    </citation>
    <scope>NUCLEOTIDE SEQUENCE</scope>
    <source>
        <strain evidence="4">HT</strain>
        <tissue evidence="4">Whole worm</tissue>
    </source>
</reference>
<gene>
    <name evidence="4" type="ORF">FBUS_05085</name>
</gene>
<dbReference type="GO" id="GO:0008033">
    <property type="term" value="P:tRNA processing"/>
    <property type="evidence" value="ECO:0007669"/>
    <property type="project" value="UniProtKB-KW"/>
</dbReference>
<dbReference type="Proteomes" id="UP000728185">
    <property type="component" value="Unassembled WGS sequence"/>
</dbReference>
<dbReference type="PANTHER" id="PTHR13031:SF0">
    <property type="entry name" value="RIBONUCLEASE P PROTEIN SUBUNIT P30"/>
    <property type="match status" value="1"/>
</dbReference>
<dbReference type="AlphaFoldDB" id="A0A8E0RQC5"/>
<evidence type="ECO:0000313" key="4">
    <source>
        <dbReference type="EMBL" id="KAA0185176.1"/>
    </source>
</evidence>
<accession>A0A8E0RQC5</accession>
<keyword evidence="3" id="KW-0819">tRNA processing</keyword>
<comment type="subcellular location">
    <subcellularLocation>
        <location evidence="1">Nucleus</location>
    </subcellularLocation>
</comment>
<dbReference type="InterPro" id="IPR016195">
    <property type="entry name" value="Pol/histidinol_Pase-like"/>
</dbReference>
<dbReference type="Pfam" id="PF01876">
    <property type="entry name" value="RNase_P_p30"/>
    <property type="match status" value="1"/>
</dbReference>
<dbReference type="EMBL" id="LUCM01010651">
    <property type="protein sequence ID" value="KAA0185176.1"/>
    <property type="molecule type" value="Genomic_DNA"/>
</dbReference>
<organism evidence="4 5">
    <name type="scientific">Fasciolopsis buskii</name>
    <dbReference type="NCBI Taxonomy" id="27845"/>
    <lineage>
        <taxon>Eukaryota</taxon>
        <taxon>Metazoa</taxon>
        <taxon>Spiralia</taxon>
        <taxon>Lophotrochozoa</taxon>
        <taxon>Platyhelminthes</taxon>
        <taxon>Trematoda</taxon>
        <taxon>Digenea</taxon>
        <taxon>Plagiorchiida</taxon>
        <taxon>Echinostomata</taxon>
        <taxon>Echinostomatoidea</taxon>
        <taxon>Fasciolidae</taxon>
        <taxon>Fasciolopsis</taxon>
    </lineage>
</organism>
<keyword evidence="5" id="KW-1185">Reference proteome</keyword>